<evidence type="ECO:0000313" key="3">
    <source>
        <dbReference type="EMBL" id="CAD8604724.1"/>
    </source>
</evidence>
<protein>
    <recommendedName>
        <fullName evidence="2">OTU domain-containing protein</fullName>
    </recommendedName>
</protein>
<dbReference type="Gene3D" id="3.90.70.80">
    <property type="match status" value="1"/>
</dbReference>
<feature type="region of interest" description="Disordered" evidence="1">
    <location>
        <begin position="1"/>
        <end position="74"/>
    </location>
</feature>
<dbReference type="PANTHER" id="PTHR12419">
    <property type="entry name" value="OTU DOMAIN CONTAINING PROTEIN"/>
    <property type="match status" value="1"/>
</dbReference>
<dbReference type="InterPro" id="IPR038765">
    <property type="entry name" value="Papain-like_cys_pep_sf"/>
</dbReference>
<dbReference type="AlphaFoldDB" id="A0A7S0L9G8"/>
<sequence length="302" mass="33355">MVGDDGPDLSCFDFGDSDEGVADTAEETRDQTVKRHRQEEQVLRTAAKERRNTIPKGDRAGRAAEESALESELQHMRERHARQLAAHGVDHLVGAAAQLSVSNQPAKQSKGSKRRQKKEESDRVRDRRIAEEKAAAGPSARDIEMQKLVVKLMPLGLQVQEIPADGHCLYRSLAHQMQLDGQSGISFQHCRRDASAYIRANPSDFLPYLAADAGDASEQSLDKYCGTIEASSEWGGQLEITALAHFHKRCIAVHSADAPVLLTGEDYDANGPRLQLAYHRHYYELGEHYNSLVPAGPPEPQS</sequence>
<dbReference type="PROSITE" id="PS50802">
    <property type="entry name" value="OTU"/>
    <property type="match status" value="1"/>
</dbReference>
<feature type="compositionally biased region" description="Basic and acidic residues" evidence="1">
    <location>
        <begin position="26"/>
        <end position="65"/>
    </location>
</feature>
<feature type="compositionally biased region" description="Acidic residues" evidence="1">
    <location>
        <begin position="15"/>
        <end position="25"/>
    </location>
</feature>
<feature type="region of interest" description="Disordered" evidence="1">
    <location>
        <begin position="99"/>
        <end position="138"/>
    </location>
</feature>
<reference evidence="3" key="1">
    <citation type="submission" date="2021-01" db="EMBL/GenBank/DDBJ databases">
        <authorList>
            <person name="Corre E."/>
            <person name="Pelletier E."/>
            <person name="Niang G."/>
            <person name="Scheremetjew M."/>
            <person name="Finn R."/>
            <person name="Kale V."/>
            <person name="Holt S."/>
            <person name="Cochrane G."/>
            <person name="Meng A."/>
            <person name="Brown T."/>
            <person name="Cohen L."/>
        </authorList>
    </citation>
    <scope>NUCLEOTIDE SEQUENCE</scope>
    <source>
        <strain evidence="3">PLY182g</strain>
    </source>
</reference>
<dbReference type="SUPFAM" id="SSF54001">
    <property type="entry name" value="Cysteine proteinases"/>
    <property type="match status" value="1"/>
</dbReference>
<dbReference type="GO" id="GO:0016579">
    <property type="term" value="P:protein deubiquitination"/>
    <property type="evidence" value="ECO:0007669"/>
    <property type="project" value="TreeGrafter"/>
</dbReference>
<dbReference type="InterPro" id="IPR003323">
    <property type="entry name" value="OTU_dom"/>
</dbReference>
<accession>A0A7S0L9G8</accession>
<gene>
    <name evidence="3" type="ORF">CPEL01642_LOCUS8059</name>
</gene>
<proteinExistence type="predicted"/>
<feature type="compositionally biased region" description="Basic and acidic residues" evidence="1">
    <location>
        <begin position="117"/>
        <end position="134"/>
    </location>
</feature>
<dbReference type="EMBL" id="HBEY01016627">
    <property type="protein sequence ID" value="CAD8604724.1"/>
    <property type="molecule type" value="Transcribed_RNA"/>
</dbReference>
<organism evidence="3">
    <name type="scientific">Coccolithus braarudii</name>
    <dbReference type="NCBI Taxonomy" id="221442"/>
    <lineage>
        <taxon>Eukaryota</taxon>
        <taxon>Haptista</taxon>
        <taxon>Haptophyta</taxon>
        <taxon>Prymnesiophyceae</taxon>
        <taxon>Coccolithales</taxon>
        <taxon>Coccolithaceae</taxon>
        <taxon>Coccolithus</taxon>
    </lineage>
</organism>
<dbReference type="PANTHER" id="PTHR12419:SF10">
    <property type="entry name" value="DEUBIQUITINASE OTUD6B"/>
    <property type="match status" value="1"/>
</dbReference>
<evidence type="ECO:0000256" key="1">
    <source>
        <dbReference type="SAM" id="MobiDB-lite"/>
    </source>
</evidence>
<dbReference type="CDD" id="cd22748">
    <property type="entry name" value="OTU_OTUD6-like"/>
    <property type="match status" value="1"/>
</dbReference>
<dbReference type="GO" id="GO:0004843">
    <property type="term" value="F:cysteine-type deubiquitinase activity"/>
    <property type="evidence" value="ECO:0007669"/>
    <property type="project" value="TreeGrafter"/>
</dbReference>
<evidence type="ECO:0000259" key="2">
    <source>
        <dbReference type="PROSITE" id="PS50802"/>
    </source>
</evidence>
<feature type="domain" description="OTU" evidence="2">
    <location>
        <begin position="157"/>
        <end position="295"/>
    </location>
</feature>
<dbReference type="InterPro" id="IPR050704">
    <property type="entry name" value="Peptidase_C85-like"/>
</dbReference>
<dbReference type="Pfam" id="PF02338">
    <property type="entry name" value="OTU"/>
    <property type="match status" value="1"/>
</dbReference>
<name>A0A7S0L9G8_9EUKA</name>